<sequence>MKRKKKNIPTTKREKTMRFFCMNTNMASRVTSRAKGTGLAGAGMLNSVRQNGELISELKVSKVGFFQLLSHSLPTSTQLKIYTDARIEATQLSHF</sequence>
<dbReference type="AlphaFoldDB" id="A0A0E9WV53"/>
<reference evidence="1" key="1">
    <citation type="submission" date="2014-11" db="EMBL/GenBank/DDBJ databases">
        <authorList>
            <person name="Amaro Gonzalez C."/>
        </authorList>
    </citation>
    <scope>NUCLEOTIDE SEQUENCE</scope>
</reference>
<organism evidence="1">
    <name type="scientific">Anguilla anguilla</name>
    <name type="common">European freshwater eel</name>
    <name type="synonym">Muraena anguilla</name>
    <dbReference type="NCBI Taxonomy" id="7936"/>
    <lineage>
        <taxon>Eukaryota</taxon>
        <taxon>Metazoa</taxon>
        <taxon>Chordata</taxon>
        <taxon>Craniata</taxon>
        <taxon>Vertebrata</taxon>
        <taxon>Euteleostomi</taxon>
        <taxon>Actinopterygii</taxon>
        <taxon>Neopterygii</taxon>
        <taxon>Teleostei</taxon>
        <taxon>Anguilliformes</taxon>
        <taxon>Anguillidae</taxon>
        <taxon>Anguilla</taxon>
    </lineage>
</organism>
<protein>
    <submittedName>
        <fullName evidence="1">Uncharacterized protein</fullName>
    </submittedName>
</protein>
<name>A0A0E9WV53_ANGAN</name>
<proteinExistence type="predicted"/>
<evidence type="ECO:0000313" key="1">
    <source>
        <dbReference type="EMBL" id="JAH94257.1"/>
    </source>
</evidence>
<reference evidence="1" key="2">
    <citation type="journal article" date="2015" name="Fish Shellfish Immunol.">
        <title>Early steps in the European eel (Anguilla anguilla)-Vibrio vulnificus interaction in the gills: Role of the RtxA13 toxin.</title>
        <authorList>
            <person name="Callol A."/>
            <person name="Pajuelo D."/>
            <person name="Ebbesson L."/>
            <person name="Teles M."/>
            <person name="MacKenzie S."/>
            <person name="Amaro C."/>
        </authorList>
    </citation>
    <scope>NUCLEOTIDE SEQUENCE</scope>
</reference>
<accession>A0A0E9WV53</accession>
<dbReference type="EMBL" id="GBXM01014320">
    <property type="protein sequence ID" value="JAH94257.1"/>
    <property type="molecule type" value="Transcribed_RNA"/>
</dbReference>